<dbReference type="PANTHER" id="PTHR10438">
    <property type="entry name" value="THIOREDOXIN"/>
    <property type="match status" value="1"/>
</dbReference>
<dbReference type="Pfam" id="PF00085">
    <property type="entry name" value="Thioredoxin"/>
    <property type="match status" value="1"/>
</dbReference>
<accession>A0A1A9QEJ9</accession>
<dbReference type="PANTHER" id="PTHR10438:SF468">
    <property type="entry name" value="THIOREDOXIN-1-RELATED"/>
    <property type="match status" value="1"/>
</dbReference>
<evidence type="ECO:0000259" key="1">
    <source>
        <dbReference type="PROSITE" id="PS51352"/>
    </source>
</evidence>
<proteinExistence type="predicted"/>
<dbReference type="InterPro" id="IPR050620">
    <property type="entry name" value="Thioredoxin_H-type-like"/>
</dbReference>
<evidence type="ECO:0000313" key="3">
    <source>
        <dbReference type="Proteomes" id="UP000077623"/>
    </source>
</evidence>
<gene>
    <name evidence="2" type="ORF">A6V39_04365</name>
</gene>
<organism evidence="2 3">
    <name type="scientific">Candidatus Mycoplasma haematobovis</name>
    <dbReference type="NCBI Taxonomy" id="432608"/>
    <lineage>
        <taxon>Bacteria</taxon>
        <taxon>Bacillati</taxon>
        <taxon>Mycoplasmatota</taxon>
        <taxon>Mollicutes</taxon>
        <taxon>Mycoplasmataceae</taxon>
        <taxon>Mycoplasma</taxon>
    </lineage>
</organism>
<dbReference type="Gene3D" id="3.40.30.10">
    <property type="entry name" value="Glutaredoxin"/>
    <property type="match status" value="1"/>
</dbReference>
<dbReference type="SUPFAM" id="SSF52833">
    <property type="entry name" value="Thioredoxin-like"/>
    <property type="match status" value="1"/>
</dbReference>
<dbReference type="PROSITE" id="PS51352">
    <property type="entry name" value="THIOREDOXIN_2"/>
    <property type="match status" value="1"/>
</dbReference>
<sequence>MVKARQALIKEEIVEALQEKEAVLLMLSTTMCPPCKHLTPIFFEIAEGYPNITFIKANLDEVPEINQIVSTGSVPTLVFYKKGIEVYRTLGFMEGSKLRALIERHLQ</sequence>
<dbReference type="RefSeq" id="WP_187150504.1">
    <property type="nucleotide sequence ID" value="NZ_LWUJ01000012.1"/>
</dbReference>
<dbReference type="CDD" id="cd02947">
    <property type="entry name" value="TRX_family"/>
    <property type="match status" value="1"/>
</dbReference>
<comment type="caution">
    <text evidence="2">The sequence shown here is derived from an EMBL/GenBank/DDBJ whole genome shotgun (WGS) entry which is preliminary data.</text>
</comment>
<dbReference type="InterPro" id="IPR036249">
    <property type="entry name" value="Thioredoxin-like_sf"/>
</dbReference>
<dbReference type="EMBL" id="LWUJ01000012">
    <property type="protein sequence ID" value="OAL10119.1"/>
    <property type="molecule type" value="Genomic_DNA"/>
</dbReference>
<feature type="domain" description="Thioredoxin" evidence="1">
    <location>
        <begin position="1"/>
        <end position="107"/>
    </location>
</feature>
<reference evidence="3" key="1">
    <citation type="submission" date="2016-04" db="EMBL/GenBank/DDBJ databases">
        <authorList>
            <person name="Quiroz-Castaneda R.E."/>
            <person name="Martinez-Ocampo F."/>
        </authorList>
    </citation>
    <scope>NUCLEOTIDE SEQUENCE [LARGE SCALE GENOMIC DNA]</scope>
    <source>
        <strain evidence="3">INIFAP01</strain>
    </source>
</reference>
<keyword evidence="3" id="KW-1185">Reference proteome</keyword>
<dbReference type="STRING" id="432608.A6V39_04365"/>
<evidence type="ECO:0000313" key="2">
    <source>
        <dbReference type="EMBL" id="OAL10119.1"/>
    </source>
</evidence>
<dbReference type="Proteomes" id="UP000077623">
    <property type="component" value="Unassembled WGS sequence"/>
</dbReference>
<name>A0A1A9QEJ9_9MOLU</name>
<dbReference type="InterPro" id="IPR013766">
    <property type="entry name" value="Thioredoxin_domain"/>
</dbReference>
<protein>
    <submittedName>
        <fullName evidence="2">Thiol reductase thioredoxin</fullName>
    </submittedName>
</protein>
<dbReference type="AlphaFoldDB" id="A0A1A9QEJ9"/>